<gene>
    <name evidence="2" type="ORF">BaRGS_00027817</name>
</gene>
<evidence type="ECO:0000313" key="3">
    <source>
        <dbReference type="Proteomes" id="UP001519460"/>
    </source>
</evidence>
<feature type="transmembrane region" description="Helical" evidence="1">
    <location>
        <begin position="21"/>
        <end position="46"/>
    </location>
</feature>
<dbReference type="Proteomes" id="UP001519460">
    <property type="component" value="Unassembled WGS sequence"/>
</dbReference>
<sequence length="121" mass="13951">MEEEPEEPSLLLKIARHWRTAGVRIVFIGAFLILWFMVCCGIVHLACKFWCKSLCDSCSCCCSPGVKQCCQYLYSDPMYEKVKELGDMFGIKISYAMYEKIKDHYIDDSQLNEITNPLGIF</sequence>
<keyword evidence="1" id="KW-0472">Membrane</keyword>
<keyword evidence="1" id="KW-0812">Transmembrane</keyword>
<accession>A0ABD0K0M7</accession>
<reference evidence="2 3" key="1">
    <citation type="journal article" date="2023" name="Sci. Data">
        <title>Genome assembly of the Korean intertidal mud-creeper Batillaria attramentaria.</title>
        <authorList>
            <person name="Patra A.K."/>
            <person name="Ho P.T."/>
            <person name="Jun S."/>
            <person name="Lee S.J."/>
            <person name="Kim Y."/>
            <person name="Won Y.J."/>
        </authorList>
    </citation>
    <scope>NUCLEOTIDE SEQUENCE [LARGE SCALE GENOMIC DNA]</scope>
    <source>
        <strain evidence="2">Wonlab-2016</strain>
    </source>
</reference>
<protein>
    <submittedName>
        <fullName evidence="2">Uncharacterized protein</fullName>
    </submittedName>
</protein>
<comment type="caution">
    <text evidence="2">The sequence shown here is derived from an EMBL/GenBank/DDBJ whole genome shotgun (WGS) entry which is preliminary data.</text>
</comment>
<keyword evidence="1" id="KW-1133">Transmembrane helix</keyword>
<organism evidence="2 3">
    <name type="scientific">Batillaria attramentaria</name>
    <dbReference type="NCBI Taxonomy" id="370345"/>
    <lineage>
        <taxon>Eukaryota</taxon>
        <taxon>Metazoa</taxon>
        <taxon>Spiralia</taxon>
        <taxon>Lophotrochozoa</taxon>
        <taxon>Mollusca</taxon>
        <taxon>Gastropoda</taxon>
        <taxon>Caenogastropoda</taxon>
        <taxon>Sorbeoconcha</taxon>
        <taxon>Cerithioidea</taxon>
        <taxon>Batillariidae</taxon>
        <taxon>Batillaria</taxon>
    </lineage>
</organism>
<keyword evidence="3" id="KW-1185">Reference proteome</keyword>
<name>A0ABD0K0M7_9CAEN</name>
<dbReference type="EMBL" id="JACVVK020000271">
    <property type="protein sequence ID" value="KAK7480906.1"/>
    <property type="molecule type" value="Genomic_DNA"/>
</dbReference>
<dbReference type="AlphaFoldDB" id="A0ABD0K0M7"/>
<evidence type="ECO:0000313" key="2">
    <source>
        <dbReference type="EMBL" id="KAK7480906.1"/>
    </source>
</evidence>
<proteinExistence type="predicted"/>
<evidence type="ECO:0000256" key="1">
    <source>
        <dbReference type="SAM" id="Phobius"/>
    </source>
</evidence>